<dbReference type="RefSeq" id="WP_124898451.1">
    <property type="nucleotide sequence ID" value="NZ_RQTJ01000004.1"/>
</dbReference>
<evidence type="ECO:0000313" key="3">
    <source>
        <dbReference type="Proteomes" id="UP000268372"/>
    </source>
</evidence>
<dbReference type="GO" id="GO:0016757">
    <property type="term" value="F:glycosyltransferase activity"/>
    <property type="evidence" value="ECO:0007669"/>
    <property type="project" value="InterPro"/>
</dbReference>
<dbReference type="SUPFAM" id="SSF53756">
    <property type="entry name" value="UDP-Glycosyltransferase/glycogen phosphorylase"/>
    <property type="match status" value="1"/>
</dbReference>
<dbReference type="AlphaFoldDB" id="A0A3P1B520"/>
<keyword evidence="2" id="KW-0808">Transferase</keyword>
<dbReference type="OrthoDB" id="655095at2"/>
<comment type="caution">
    <text evidence="2">The sequence shown here is derived from an EMBL/GenBank/DDBJ whole genome shotgun (WGS) entry which is preliminary data.</text>
</comment>
<dbReference type="Gene3D" id="3.40.50.2000">
    <property type="entry name" value="Glycogen Phosphorylase B"/>
    <property type="match status" value="2"/>
</dbReference>
<reference evidence="2 3" key="1">
    <citation type="submission" date="2018-11" db="EMBL/GenBank/DDBJ databases">
        <title>Flavobacterium sp. nov., YIM 102796 draft genome.</title>
        <authorList>
            <person name="Li G."/>
            <person name="Jiang Y."/>
        </authorList>
    </citation>
    <scope>NUCLEOTIDE SEQUENCE [LARGE SCALE GENOMIC DNA]</scope>
    <source>
        <strain evidence="2 3">YIM 102796</strain>
    </source>
</reference>
<feature type="domain" description="Glycosyl transferase family 1" evidence="1">
    <location>
        <begin position="187"/>
        <end position="349"/>
    </location>
</feature>
<dbReference type="PANTHER" id="PTHR12526:SF630">
    <property type="entry name" value="GLYCOSYLTRANSFERASE"/>
    <property type="match status" value="1"/>
</dbReference>
<accession>A0A3P1B520</accession>
<sequence>MQKKKILFVLHEDSQTGAPNALLSFLKFINAHHKNEFVIDIYVLSYFGGIEKELKEICRNFYINKKRKTVFGKIAKLFSANIESILKKNKYDLIYGNTIVTLNLLSSLKHHNNNLKTLLYVHEGKFLTDIYLDKDIAANQFKNIDYVFAVSQASVTNLVENYNVPKEICTIIYPTIPEESFSKDPQFVNNFKVNELVLVTIGHPNLTKGTDLIPQIAHRLKEKNPTLQFKFYIVGVLQNNEYLKAIQLDIDKLHLENYIELVPHTQTPLNYLDVANIYLIPSREDAFSLMAMHAARFQKPTIMFKNAVGAAEVLTDDCIFYANYLDINDFVTQIETIYNNPTLAKQKADKALKAYNKNLQAAKSNELHYQTLKNILNN</sequence>
<dbReference type="Proteomes" id="UP000268372">
    <property type="component" value="Unassembled WGS sequence"/>
</dbReference>
<organism evidence="2 3">
    <name type="scientific">Paenimyroides viscosum</name>
    <dbReference type="NCBI Taxonomy" id="2488729"/>
    <lineage>
        <taxon>Bacteria</taxon>
        <taxon>Pseudomonadati</taxon>
        <taxon>Bacteroidota</taxon>
        <taxon>Flavobacteriia</taxon>
        <taxon>Flavobacteriales</taxon>
        <taxon>Flavobacteriaceae</taxon>
        <taxon>Paenimyroides</taxon>
    </lineage>
</organism>
<name>A0A3P1B520_9FLAO</name>
<protein>
    <submittedName>
        <fullName evidence="2">Glycosyltransferase</fullName>
    </submittedName>
</protein>
<dbReference type="Pfam" id="PF00534">
    <property type="entry name" value="Glycos_transf_1"/>
    <property type="match status" value="1"/>
</dbReference>
<dbReference type="PANTHER" id="PTHR12526">
    <property type="entry name" value="GLYCOSYLTRANSFERASE"/>
    <property type="match status" value="1"/>
</dbReference>
<dbReference type="EMBL" id="RQTJ01000004">
    <property type="protein sequence ID" value="RRA96216.1"/>
    <property type="molecule type" value="Genomic_DNA"/>
</dbReference>
<dbReference type="InterPro" id="IPR001296">
    <property type="entry name" value="Glyco_trans_1"/>
</dbReference>
<evidence type="ECO:0000313" key="2">
    <source>
        <dbReference type="EMBL" id="RRA96216.1"/>
    </source>
</evidence>
<proteinExistence type="predicted"/>
<gene>
    <name evidence="2" type="ORF">EG242_03055</name>
</gene>
<keyword evidence="3" id="KW-1185">Reference proteome</keyword>
<evidence type="ECO:0000259" key="1">
    <source>
        <dbReference type="Pfam" id="PF00534"/>
    </source>
</evidence>